<keyword evidence="2" id="KW-1185">Reference proteome</keyword>
<dbReference type="EMBL" id="CVRI01000048">
    <property type="protein sequence ID" value="CRK98698.1"/>
    <property type="molecule type" value="Genomic_DNA"/>
</dbReference>
<reference evidence="1 2" key="1">
    <citation type="submission" date="2015-04" db="EMBL/GenBank/DDBJ databases">
        <authorList>
            <person name="Syromyatnikov M.Y."/>
            <person name="Popov V.N."/>
        </authorList>
    </citation>
    <scope>NUCLEOTIDE SEQUENCE [LARGE SCALE GENOMIC DNA]</scope>
</reference>
<organism evidence="1 2">
    <name type="scientific">Clunio marinus</name>
    <dbReference type="NCBI Taxonomy" id="568069"/>
    <lineage>
        <taxon>Eukaryota</taxon>
        <taxon>Metazoa</taxon>
        <taxon>Ecdysozoa</taxon>
        <taxon>Arthropoda</taxon>
        <taxon>Hexapoda</taxon>
        <taxon>Insecta</taxon>
        <taxon>Pterygota</taxon>
        <taxon>Neoptera</taxon>
        <taxon>Endopterygota</taxon>
        <taxon>Diptera</taxon>
        <taxon>Nematocera</taxon>
        <taxon>Chironomoidea</taxon>
        <taxon>Chironomidae</taxon>
        <taxon>Clunio</taxon>
    </lineage>
</organism>
<evidence type="ECO:0000313" key="1">
    <source>
        <dbReference type="EMBL" id="CRK98698.1"/>
    </source>
</evidence>
<name>A0A1J1IG12_9DIPT</name>
<dbReference type="AlphaFoldDB" id="A0A1J1IG12"/>
<gene>
    <name evidence="1" type="ORF">CLUMA_CG012390</name>
</gene>
<sequence length="110" mass="13065">MISMVYDFNLNLQYDHKQNIWRVCEMDKNNKTRRLDQQTKALLKQQQKKFVFVLFIHPQTTTDDEFLSFTFGPFMNKAEMINGQVQTLEMEHVNDFNSFIVGGLVSKKRP</sequence>
<proteinExistence type="predicted"/>
<dbReference type="Proteomes" id="UP000183832">
    <property type="component" value="Unassembled WGS sequence"/>
</dbReference>
<protein>
    <submittedName>
        <fullName evidence="1">CLUMA_CG012390, isoform A</fullName>
    </submittedName>
</protein>
<accession>A0A1J1IG12</accession>
<evidence type="ECO:0000313" key="2">
    <source>
        <dbReference type="Proteomes" id="UP000183832"/>
    </source>
</evidence>